<dbReference type="EMBL" id="BKCP01005838">
    <property type="protein sequence ID" value="GER40131.1"/>
    <property type="molecule type" value="Genomic_DNA"/>
</dbReference>
<gene>
    <name evidence="2" type="ORF">STAS_16791</name>
</gene>
<evidence type="ECO:0000256" key="1">
    <source>
        <dbReference type="SAM" id="MobiDB-lite"/>
    </source>
</evidence>
<protein>
    <submittedName>
        <fullName evidence="2">Sodium/glutamate symport carrier protein</fullName>
    </submittedName>
</protein>
<name>A0A5A7Q7V5_STRAF</name>
<dbReference type="Proteomes" id="UP000325081">
    <property type="component" value="Unassembled WGS sequence"/>
</dbReference>
<sequence length="180" mass="19292">MEILFKSSGVAKSNPSIRASKSKSSGFAYKPKNSSFCWYYYLTNARPHSRDCSLIPNFPLLGLRKIPHLEGQGVVVGLTAENVRDELRLRLGFAVGKAPPSGMEPVSGCSSGILEVGPAPSSSIARRRGSTNCRSLSSGKELGKERNPSARKIESSVACGESRESIALCLKPEATCCSRL</sequence>
<organism evidence="2 3">
    <name type="scientific">Striga asiatica</name>
    <name type="common">Asiatic witchweed</name>
    <name type="synonym">Buchnera asiatica</name>
    <dbReference type="NCBI Taxonomy" id="4170"/>
    <lineage>
        <taxon>Eukaryota</taxon>
        <taxon>Viridiplantae</taxon>
        <taxon>Streptophyta</taxon>
        <taxon>Embryophyta</taxon>
        <taxon>Tracheophyta</taxon>
        <taxon>Spermatophyta</taxon>
        <taxon>Magnoliopsida</taxon>
        <taxon>eudicotyledons</taxon>
        <taxon>Gunneridae</taxon>
        <taxon>Pentapetalae</taxon>
        <taxon>asterids</taxon>
        <taxon>lamiids</taxon>
        <taxon>Lamiales</taxon>
        <taxon>Orobanchaceae</taxon>
        <taxon>Buchnereae</taxon>
        <taxon>Striga</taxon>
    </lineage>
</organism>
<dbReference type="AlphaFoldDB" id="A0A5A7Q7V5"/>
<feature type="compositionally biased region" description="Polar residues" evidence="1">
    <location>
        <begin position="127"/>
        <end position="138"/>
    </location>
</feature>
<accession>A0A5A7Q7V5</accession>
<evidence type="ECO:0000313" key="3">
    <source>
        <dbReference type="Proteomes" id="UP000325081"/>
    </source>
</evidence>
<keyword evidence="3" id="KW-1185">Reference proteome</keyword>
<evidence type="ECO:0000313" key="2">
    <source>
        <dbReference type="EMBL" id="GER40131.1"/>
    </source>
</evidence>
<proteinExistence type="predicted"/>
<comment type="caution">
    <text evidence="2">The sequence shown here is derived from an EMBL/GenBank/DDBJ whole genome shotgun (WGS) entry which is preliminary data.</text>
</comment>
<reference evidence="3" key="1">
    <citation type="journal article" date="2019" name="Curr. Biol.">
        <title>Genome Sequence of Striga asiatica Provides Insight into the Evolution of Plant Parasitism.</title>
        <authorList>
            <person name="Yoshida S."/>
            <person name="Kim S."/>
            <person name="Wafula E.K."/>
            <person name="Tanskanen J."/>
            <person name="Kim Y.M."/>
            <person name="Honaas L."/>
            <person name="Yang Z."/>
            <person name="Spallek T."/>
            <person name="Conn C.E."/>
            <person name="Ichihashi Y."/>
            <person name="Cheong K."/>
            <person name="Cui S."/>
            <person name="Der J.P."/>
            <person name="Gundlach H."/>
            <person name="Jiao Y."/>
            <person name="Hori C."/>
            <person name="Ishida J.K."/>
            <person name="Kasahara H."/>
            <person name="Kiba T."/>
            <person name="Kim M.S."/>
            <person name="Koo N."/>
            <person name="Laohavisit A."/>
            <person name="Lee Y.H."/>
            <person name="Lumba S."/>
            <person name="McCourt P."/>
            <person name="Mortimer J.C."/>
            <person name="Mutuku J.M."/>
            <person name="Nomura T."/>
            <person name="Sasaki-Sekimoto Y."/>
            <person name="Seto Y."/>
            <person name="Wang Y."/>
            <person name="Wakatake T."/>
            <person name="Sakakibara H."/>
            <person name="Demura T."/>
            <person name="Yamaguchi S."/>
            <person name="Yoneyama K."/>
            <person name="Manabe R.I."/>
            <person name="Nelson D.C."/>
            <person name="Schulman A.H."/>
            <person name="Timko M.P."/>
            <person name="dePamphilis C.W."/>
            <person name="Choi D."/>
            <person name="Shirasu K."/>
        </authorList>
    </citation>
    <scope>NUCLEOTIDE SEQUENCE [LARGE SCALE GENOMIC DNA]</scope>
    <source>
        <strain evidence="3">cv. UVA1</strain>
    </source>
</reference>
<feature type="region of interest" description="Disordered" evidence="1">
    <location>
        <begin position="127"/>
        <end position="149"/>
    </location>
</feature>